<feature type="chain" id="PRO_5041240000" evidence="2">
    <location>
        <begin position="24"/>
        <end position="426"/>
    </location>
</feature>
<dbReference type="PROSITE" id="PS51767">
    <property type="entry name" value="PEPTIDASE_A1"/>
    <property type="match status" value="1"/>
</dbReference>
<accession>A0AA39XVR8</accession>
<dbReference type="InterPro" id="IPR033121">
    <property type="entry name" value="PEPTIDASE_A1"/>
</dbReference>
<dbReference type="Proteomes" id="UP001174936">
    <property type="component" value="Unassembled WGS sequence"/>
</dbReference>
<evidence type="ECO:0000313" key="4">
    <source>
        <dbReference type="EMBL" id="KAK0640705.1"/>
    </source>
</evidence>
<dbReference type="EMBL" id="JAULSV010000006">
    <property type="protein sequence ID" value="KAK0640705.1"/>
    <property type="molecule type" value="Genomic_DNA"/>
</dbReference>
<protein>
    <submittedName>
        <fullName evidence="4">Aspartic peptidase domain-containing protein</fullName>
    </submittedName>
</protein>
<dbReference type="GO" id="GO:0000324">
    <property type="term" value="C:fungal-type vacuole"/>
    <property type="evidence" value="ECO:0007669"/>
    <property type="project" value="TreeGrafter"/>
</dbReference>
<comment type="caution">
    <text evidence="4">The sequence shown here is derived from an EMBL/GenBank/DDBJ whole genome shotgun (WGS) entry which is preliminary data.</text>
</comment>
<evidence type="ECO:0000313" key="5">
    <source>
        <dbReference type="Proteomes" id="UP001174936"/>
    </source>
</evidence>
<dbReference type="PANTHER" id="PTHR47966">
    <property type="entry name" value="BETA-SITE APP-CLEAVING ENZYME, ISOFORM A-RELATED"/>
    <property type="match status" value="1"/>
</dbReference>
<evidence type="ECO:0000259" key="3">
    <source>
        <dbReference type="PROSITE" id="PS51767"/>
    </source>
</evidence>
<organism evidence="4 5">
    <name type="scientific">Cercophora newfieldiana</name>
    <dbReference type="NCBI Taxonomy" id="92897"/>
    <lineage>
        <taxon>Eukaryota</taxon>
        <taxon>Fungi</taxon>
        <taxon>Dikarya</taxon>
        <taxon>Ascomycota</taxon>
        <taxon>Pezizomycotina</taxon>
        <taxon>Sordariomycetes</taxon>
        <taxon>Sordariomycetidae</taxon>
        <taxon>Sordariales</taxon>
        <taxon>Lasiosphaeriaceae</taxon>
        <taxon>Cercophora</taxon>
    </lineage>
</organism>
<feature type="signal peptide" evidence="2">
    <location>
        <begin position="1"/>
        <end position="23"/>
    </location>
</feature>
<dbReference type="AlphaFoldDB" id="A0AA39XVR8"/>
<dbReference type="PANTHER" id="PTHR47966:SF47">
    <property type="entry name" value="ENDOPEPTIDASE, PUTATIVE (AFU_ORTHOLOGUE AFUA_3G01220)-RELATED"/>
    <property type="match status" value="1"/>
</dbReference>
<dbReference type="SUPFAM" id="SSF50630">
    <property type="entry name" value="Acid proteases"/>
    <property type="match status" value="1"/>
</dbReference>
<dbReference type="PRINTS" id="PR00792">
    <property type="entry name" value="PEPSIN"/>
</dbReference>
<reference evidence="4" key="1">
    <citation type="submission" date="2023-06" db="EMBL/GenBank/DDBJ databases">
        <title>Genome-scale phylogeny and comparative genomics of the fungal order Sordariales.</title>
        <authorList>
            <consortium name="Lawrence Berkeley National Laboratory"/>
            <person name="Hensen N."/>
            <person name="Bonometti L."/>
            <person name="Westerberg I."/>
            <person name="Brannstrom I.O."/>
            <person name="Guillou S."/>
            <person name="Cros-Aarteil S."/>
            <person name="Calhoun S."/>
            <person name="Haridas S."/>
            <person name="Kuo A."/>
            <person name="Mondo S."/>
            <person name="Pangilinan J."/>
            <person name="Riley R."/>
            <person name="Labutti K."/>
            <person name="Andreopoulos B."/>
            <person name="Lipzen A."/>
            <person name="Chen C."/>
            <person name="Yanf M."/>
            <person name="Daum C."/>
            <person name="Ng V."/>
            <person name="Clum A."/>
            <person name="Steindorff A."/>
            <person name="Ohm R."/>
            <person name="Martin F."/>
            <person name="Silar P."/>
            <person name="Natvig D."/>
            <person name="Lalanne C."/>
            <person name="Gautier V."/>
            <person name="Ament-Velasquez S.L."/>
            <person name="Kruys A."/>
            <person name="Hutchinson M.I."/>
            <person name="Powell A.J."/>
            <person name="Barry K."/>
            <person name="Miller A.N."/>
            <person name="Grigoriev I.V."/>
            <person name="Debuchy R."/>
            <person name="Gladieux P."/>
            <person name="Thoren M.H."/>
            <person name="Johannesson H."/>
        </authorList>
    </citation>
    <scope>NUCLEOTIDE SEQUENCE</scope>
    <source>
        <strain evidence="4">SMH2532-1</strain>
    </source>
</reference>
<comment type="similarity">
    <text evidence="1">Belongs to the peptidase A1 family.</text>
</comment>
<name>A0AA39XVR8_9PEZI</name>
<keyword evidence="5" id="KW-1185">Reference proteome</keyword>
<dbReference type="InterPro" id="IPR021109">
    <property type="entry name" value="Peptidase_aspartic_dom_sf"/>
</dbReference>
<dbReference type="Gene3D" id="2.40.70.10">
    <property type="entry name" value="Acid Proteases"/>
    <property type="match status" value="2"/>
</dbReference>
<dbReference type="InterPro" id="IPR001461">
    <property type="entry name" value="Aspartic_peptidase_A1"/>
</dbReference>
<evidence type="ECO:0000256" key="1">
    <source>
        <dbReference type="ARBA" id="ARBA00007447"/>
    </source>
</evidence>
<dbReference type="GO" id="GO:0004190">
    <property type="term" value="F:aspartic-type endopeptidase activity"/>
    <property type="evidence" value="ECO:0007669"/>
    <property type="project" value="InterPro"/>
</dbReference>
<feature type="domain" description="Peptidase A1" evidence="3">
    <location>
        <begin position="79"/>
        <end position="421"/>
    </location>
</feature>
<gene>
    <name evidence="4" type="ORF">B0T16DRAFT_460862</name>
</gene>
<evidence type="ECO:0000256" key="2">
    <source>
        <dbReference type="SAM" id="SignalP"/>
    </source>
</evidence>
<keyword evidence="2" id="KW-0732">Signal</keyword>
<dbReference type="GO" id="GO:0006508">
    <property type="term" value="P:proteolysis"/>
    <property type="evidence" value="ECO:0007669"/>
    <property type="project" value="InterPro"/>
</dbReference>
<proteinExistence type="inferred from homology"/>
<dbReference type="Pfam" id="PF00026">
    <property type="entry name" value="Asp"/>
    <property type="match status" value="1"/>
</dbReference>
<sequence length="426" mass="46615">MTAKFSVRALAALAIWAIPEAAASVLPATRPPRVGFTDTVTSHVIPMARHDVPGSHDIHLRRRATNVSTSLTNVHDVYYIIDLLVGKEIIPVSIDTGSSDTWMKPDCGLGEGLKGELSGGIVPNVSFGRQYADGTFVEGYFGFEDVTVGGLTAKRQRLGIVNNTYWQGDGRVSGLLGLAYPYMTSLDGPYETQPLYDPVFTTLWKEKLISPMFSIALSRHVDQSPTQSPVDPSLETSYLALGGLPPVSYDEDSWARTPIQDMSTLKAWGITTKEHGLYILTAEAYVYGNANGTFTVTGEGLSRNVSQFPVTIDAGATLTYMPTILAKKLYASFDPPAELIAYGLYYAKCNAKVPQFGVQFGGKIFWMAPEDLLRQSARDPTKEWCRVGVTDSDSIDPILGVTFLNSVVAVFDVEHHEMRFASRTKY</sequence>